<evidence type="ECO:0000259" key="6">
    <source>
        <dbReference type="Pfam" id="PF25917"/>
    </source>
</evidence>
<comment type="similarity">
    <text evidence="2">Belongs to the membrane fusion protein (MFP) (TC 8.A.1) family.</text>
</comment>
<dbReference type="SUPFAM" id="SSF111369">
    <property type="entry name" value="HlyD-like secretion proteins"/>
    <property type="match status" value="1"/>
</dbReference>
<sequence>MDMNTFCRKRCVMAAAVLCMGAAVFFTGCGSSAQPKSSAVSVKAMKVIQQDTSVSHDYSGQVKSMDAVVIKPKVSGSITEKYFRSGDLVHEGQALYKIDDRQYESEVLSARSNVEKARTALNNSMIDLGRYQRLLSSGAIAEQTVTTQEATVASNQSSYDDANALLQKAEENLDDTVIRAPISGKLSVDDVGVGTYATSGNTSLVSVGSINPIYVQFSISENEYLNFRTGDKPEREGGERPRPPKATLTLSNGQKYDEVSTEYIADRELSESTGTLTLKAVFDNADGVLLPGMFARVTVEGRPLKDAILVPQRAVQQVLDKSFVIVVGSDNKSVSRQVTLGDQVGSYYVVKSGLTKDDNVVVEGLTNLKEGQELNVTETTADELGLSLTSSDGSTSASASVSAK</sequence>
<feature type="domain" description="Multidrug resistance protein MdtA-like beta-barrel" evidence="7">
    <location>
        <begin position="212"/>
        <end position="300"/>
    </location>
</feature>
<comment type="caution">
    <text evidence="9">The sequence shown here is derived from an EMBL/GenBank/DDBJ whole genome shotgun (WGS) entry which is preliminary data.</text>
</comment>
<feature type="chain" id="PRO_5003548495" evidence="4">
    <location>
        <begin position="34"/>
        <end position="404"/>
    </location>
</feature>
<name>H1CXQ2_9FIRM</name>
<dbReference type="PANTHER" id="PTHR30158">
    <property type="entry name" value="ACRA/E-RELATED COMPONENT OF DRUG EFFLUX TRANSPORTER"/>
    <property type="match status" value="1"/>
</dbReference>
<dbReference type="Proteomes" id="UP000003277">
    <property type="component" value="Unassembled WGS sequence"/>
</dbReference>
<dbReference type="Pfam" id="PF25917">
    <property type="entry name" value="BSH_RND"/>
    <property type="match status" value="1"/>
</dbReference>
<dbReference type="AlphaFoldDB" id="H1CXQ2"/>
<dbReference type="NCBIfam" id="TIGR01730">
    <property type="entry name" value="RND_mfp"/>
    <property type="match status" value="1"/>
</dbReference>
<dbReference type="STRING" id="742743.HMPREF9453_00140"/>
<keyword evidence="3" id="KW-0175">Coiled coil</keyword>
<feature type="domain" description="Multidrug resistance protein MdtA-like C-terminal permuted SH3" evidence="8">
    <location>
        <begin position="306"/>
        <end position="365"/>
    </location>
</feature>
<feature type="domain" description="Multidrug resistance protein MdtA-like barrel-sandwich hybrid" evidence="6">
    <location>
        <begin position="68"/>
        <end position="203"/>
    </location>
</feature>
<evidence type="ECO:0000259" key="5">
    <source>
        <dbReference type="Pfam" id="PF25876"/>
    </source>
</evidence>
<dbReference type="GO" id="GO:0046677">
    <property type="term" value="P:response to antibiotic"/>
    <property type="evidence" value="ECO:0007669"/>
    <property type="project" value="TreeGrafter"/>
</dbReference>
<dbReference type="InterPro" id="IPR058625">
    <property type="entry name" value="MdtA-like_BSH"/>
</dbReference>
<dbReference type="Gene3D" id="2.40.420.20">
    <property type="match status" value="1"/>
</dbReference>
<keyword evidence="4" id="KW-0732">Signal</keyword>
<evidence type="ECO:0000313" key="9">
    <source>
        <dbReference type="EMBL" id="EHO63931.1"/>
    </source>
</evidence>
<dbReference type="InterPro" id="IPR006143">
    <property type="entry name" value="RND_pump_MFP"/>
</dbReference>
<dbReference type="EMBL" id="ADLT01000003">
    <property type="protein sequence ID" value="EHO63931.1"/>
    <property type="molecule type" value="Genomic_DNA"/>
</dbReference>
<keyword evidence="10" id="KW-1185">Reference proteome</keyword>
<dbReference type="HOGENOM" id="CLU_018816_2_1_9"/>
<evidence type="ECO:0000259" key="8">
    <source>
        <dbReference type="Pfam" id="PF25967"/>
    </source>
</evidence>
<evidence type="ECO:0000259" key="7">
    <source>
        <dbReference type="Pfam" id="PF25944"/>
    </source>
</evidence>
<proteinExistence type="inferred from homology"/>
<organism evidence="9 10">
    <name type="scientific">Dialister succinatiphilus YIT 11850</name>
    <dbReference type="NCBI Taxonomy" id="742743"/>
    <lineage>
        <taxon>Bacteria</taxon>
        <taxon>Bacillati</taxon>
        <taxon>Bacillota</taxon>
        <taxon>Negativicutes</taxon>
        <taxon>Veillonellales</taxon>
        <taxon>Veillonellaceae</taxon>
        <taxon>Dialister</taxon>
    </lineage>
</organism>
<dbReference type="GO" id="GO:0005886">
    <property type="term" value="C:plasma membrane"/>
    <property type="evidence" value="ECO:0007669"/>
    <property type="project" value="UniProtKB-SubCell"/>
</dbReference>
<dbReference type="GO" id="GO:0022857">
    <property type="term" value="F:transmembrane transporter activity"/>
    <property type="evidence" value="ECO:0007669"/>
    <property type="project" value="InterPro"/>
</dbReference>
<dbReference type="Gene3D" id="1.10.287.470">
    <property type="entry name" value="Helix hairpin bin"/>
    <property type="match status" value="1"/>
</dbReference>
<dbReference type="FunFam" id="2.40.420.20:FF:000001">
    <property type="entry name" value="Efflux RND transporter periplasmic adaptor subunit"/>
    <property type="match status" value="1"/>
</dbReference>
<reference evidence="9 10" key="1">
    <citation type="submission" date="2011-11" db="EMBL/GenBank/DDBJ databases">
        <title>The Genome Sequence of Dialister succinatiphilus YIT 11850.</title>
        <authorList>
            <consortium name="The Broad Institute Genome Sequencing Platform"/>
            <person name="Earl A."/>
            <person name="Ward D."/>
            <person name="Feldgarden M."/>
            <person name="Gevers D."/>
            <person name="Morotomi M."/>
            <person name="Young S.K."/>
            <person name="Zeng Q."/>
            <person name="Gargeya S."/>
            <person name="Fitzgerald M."/>
            <person name="Haas B."/>
            <person name="Abouelleil A."/>
            <person name="Alvarado L."/>
            <person name="Arachchi H.M."/>
            <person name="Berlin A."/>
            <person name="Brown A."/>
            <person name="Chapman S.B."/>
            <person name="Dunbar C."/>
            <person name="Gearin G."/>
            <person name="Goldberg J."/>
            <person name="Griggs A."/>
            <person name="Gujja S."/>
            <person name="Heiman D."/>
            <person name="Howarth C."/>
            <person name="Lui A."/>
            <person name="MacDonald P.J.P."/>
            <person name="Montmayeur A."/>
            <person name="Murphy C."/>
            <person name="Neiman D."/>
            <person name="Pearson M."/>
            <person name="Priest M."/>
            <person name="Roberts A."/>
            <person name="Saif S."/>
            <person name="Shea T."/>
            <person name="Sisk P."/>
            <person name="Stolte C."/>
            <person name="Sykes S."/>
            <person name="Wortman J."/>
            <person name="Nusbaum C."/>
            <person name="Birren B."/>
        </authorList>
    </citation>
    <scope>NUCLEOTIDE SEQUENCE [LARGE SCALE GENOMIC DNA]</scope>
    <source>
        <strain evidence="9 10">YIT 11850</strain>
    </source>
</reference>
<dbReference type="InterPro" id="IPR058626">
    <property type="entry name" value="MdtA-like_b-barrel"/>
</dbReference>
<evidence type="ECO:0000256" key="4">
    <source>
        <dbReference type="SAM" id="SignalP"/>
    </source>
</evidence>
<dbReference type="RefSeq" id="WP_008858646.1">
    <property type="nucleotide sequence ID" value="NZ_JH591187.1"/>
</dbReference>
<dbReference type="Gene3D" id="2.40.50.100">
    <property type="match status" value="1"/>
</dbReference>
<comment type="subcellular location">
    <subcellularLocation>
        <location evidence="1">Cell envelope</location>
    </subcellularLocation>
</comment>
<dbReference type="eggNOG" id="COG0845">
    <property type="taxonomic scope" value="Bacteria"/>
</dbReference>
<dbReference type="Gene3D" id="2.40.30.170">
    <property type="match status" value="1"/>
</dbReference>
<evidence type="ECO:0000256" key="2">
    <source>
        <dbReference type="ARBA" id="ARBA00009477"/>
    </source>
</evidence>
<evidence type="ECO:0000313" key="10">
    <source>
        <dbReference type="Proteomes" id="UP000003277"/>
    </source>
</evidence>
<feature type="coiled-coil region" evidence="3">
    <location>
        <begin position="152"/>
        <end position="179"/>
    </location>
</feature>
<dbReference type="InterPro" id="IPR058624">
    <property type="entry name" value="MdtA-like_HH"/>
</dbReference>
<evidence type="ECO:0000256" key="3">
    <source>
        <dbReference type="SAM" id="Coils"/>
    </source>
</evidence>
<dbReference type="Pfam" id="PF25944">
    <property type="entry name" value="Beta-barrel_RND"/>
    <property type="match status" value="1"/>
</dbReference>
<dbReference type="Pfam" id="PF25876">
    <property type="entry name" value="HH_MFP_RND"/>
    <property type="match status" value="1"/>
</dbReference>
<evidence type="ECO:0000256" key="1">
    <source>
        <dbReference type="ARBA" id="ARBA00004196"/>
    </source>
</evidence>
<feature type="signal peptide" evidence="4">
    <location>
        <begin position="1"/>
        <end position="33"/>
    </location>
</feature>
<gene>
    <name evidence="9" type="ORF">HMPREF9453_00140</name>
</gene>
<protein>
    <submittedName>
        <fullName evidence="9">Efflux transporter, RND family, MFP subunit</fullName>
    </submittedName>
</protein>
<dbReference type="InterPro" id="IPR058627">
    <property type="entry name" value="MdtA-like_C"/>
</dbReference>
<accession>H1CXQ2</accession>
<dbReference type="PATRIC" id="fig|742743.3.peg.148"/>
<dbReference type="Pfam" id="PF25967">
    <property type="entry name" value="RND-MFP_C"/>
    <property type="match status" value="1"/>
</dbReference>
<feature type="domain" description="Multidrug resistance protein MdtA-like alpha-helical hairpin" evidence="5">
    <location>
        <begin position="108"/>
        <end position="174"/>
    </location>
</feature>